<gene>
    <name evidence="1" type="ORF">MNOR_LOCUS18441</name>
</gene>
<dbReference type="Proteomes" id="UP001497623">
    <property type="component" value="Unassembled WGS sequence"/>
</dbReference>
<evidence type="ECO:0000313" key="2">
    <source>
        <dbReference type="Proteomes" id="UP001497623"/>
    </source>
</evidence>
<reference evidence="1 2" key="1">
    <citation type="submission" date="2024-05" db="EMBL/GenBank/DDBJ databases">
        <authorList>
            <person name="Wallberg A."/>
        </authorList>
    </citation>
    <scope>NUCLEOTIDE SEQUENCE [LARGE SCALE GENOMIC DNA]</scope>
</reference>
<comment type="caution">
    <text evidence="1">The sequence shown here is derived from an EMBL/GenBank/DDBJ whole genome shotgun (WGS) entry which is preliminary data.</text>
</comment>
<evidence type="ECO:0008006" key="3">
    <source>
        <dbReference type="Google" id="ProtNLM"/>
    </source>
</evidence>
<dbReference type="InterPro" id="IPR013783">
    <property type="entry name" value="Ig-like_fold"/>
</dbReference>
<proteinExistence type="predicted"/>
<dbReference type="PANTHER" id="PTHR21261">
    <property type="entry name" value="BEAT PROTEIN"/>
    <property type="match status" value="1"/>
</dbReference>
<sequence length="157" mass="17080">AELPENAPILSGLQKSYKLGDLVNINCTSLRSKPAASLEWHVNGAPLESATDLQGFPTHVDPETGLETSVLGISFTAARHHFHQGKLALKCVARISNVYFQSRETAIEIDSLKITQAEPSTQNTEYSLISSGSWCFGACRSLVLLTVGFVFLRIFSV</sequence>
<accession>A0AAV2QY10</accession>
<feature type="non-terminal residue" evidence="1">
    <location>
        <position position="1"/>
    </location>
</feature>
<dbReference type="AlphaFoldDB" id="A0AAV2QY10"/>
<protein>
    <recommendedName>
        <fullName evidence="3">CD80-like immunoglobulin C2-set domain-containing protein</fullName>
    </recommendedName>
</protein>
<dbReference type="Gene3D" id="2.60.40.10">
    <property type="entry name" value="Immunoglobulins"/>
    <property type="match status" value="1"/>
</dbReference>
<keyword evidence="2" id="KW-1185">Reference proteome</keyword>
<organism evidence="1 2">
    <name type="scientific">Meganyctiphanes norvegica</name>
    <name type="common">Northern krill</name>
    <name type="synonym">Thysanopoda norvegica</name>
    <dbReference type="NCBI Taxonomy" id="48144"/>
    <lineage>
        <taxon>Eukaryota</taxon>
        <taxon>Metazoa</taxon>
        <taxon>Ecdysozoa</taxon>
        <taxon>Arthropoda</taxon>
        <taxon>Crustacea</taxon>
        <taxon>Multicrustacea</taxon>
        <taxon>Malacostraca</taxon>
        <taxon>Eumalacostraca</taxon>
        <taxon>Eucarida</taxon>
        <taxon>Euphausiacea</taxon>
        <taxon>Euphausiidae</taxon>
        <taxon>Meganyctiphanes</taxon>
    </lineage>
</organism>
<name>A0AAV2QY10_MEGNR</name>
<dbReference type="PANTHER" id="PTHR21261:SF15">
    <property type="entry name" value="BEATEN PATH IIIA, ISOFORM D-RELATED"/>
    <property type="match status" value="1"/>
</dbReference>
<evidence type="ECO:0000313" key="1">
    <source>
        <dbReference type="EMBL" id="CAL4106918.1"/>
    </source>
</evidence>
<dbReference type="EMBL" id="CAXKWB010013191">
    <property type="protein sequence ID" value="CAL4106918.1"/>
    <property type="molecule type" value="Genomic_DNA"/>
</dbReference>